<accession>A0ABD7VIL7</accession>
<sequence>MIINLSPIRSDEELSVIKQGATLILNGEPFDFTNIGDGDTLPLGAIASTWFADAVIKTGDTIEVTLRLPLPANFSPEQAFPVPLLNVPDGVVQLPQPLPTSVVTVEMTQ</sequence>
<evidence type="ECO:0000313" key="1">
    <source>
        <dbReference type="EMBL" id="VVP14534.1"/>
    </source>
</evidence>
<reference evidence="1 2" key="1">
    <citation type="submission" date="2019-09" db="EMBL/GenBank/DDBJ databases">
        <authorList>
            <person name="Chandra G."/>
            <person name="Truman W A."/>
        </authorList>
    </citation>
    <scope>NUCLEOTIDE SEQUENCE [LARGE SCALE GENOMIC DNA]</scope>
    <source>
        <strain evidence="1">PS732</strain>
    </source>
</reference>
<gene>
    <name evidence="1" type="ORF">PS732_03549</name>
</gene>
<dbReference type="Proteomes" id="UP000325779">
    <property type="component" value="Unassembled WGS sequence"/>
</dbReference>
<dbReference type="EMBL" id="CABVIJ010000015">
    <property type="protein sequence ID" value="VVP14534.1"/>
    <property type="molecule type" value="Genomic_DNA"/>
</dbReference>
<protein>
    <submittedName>
        <fullName evidence="1">Uncharacterized protein</fullName>
    </submittedName>
</protein>
<name>A0ABD7VIL7_PSEFL</name>
<dbReference type="AlphaFoldDB" id="A0ABD7VIL7"/>
<dbReference type="RefSeq" id="WP_150597454.1">
    <property type="nucleotide sequence ID" value="NZ_CABVIJ010000015.1"/>
</dbReference>
<evidence type="ECO:0000313" key="2">
    <source>
        <dbReference type="Proteomes" id="UP000325779"/>
    </source>
</evidence>
<proteinExistence type="predicted"/>
<comment type="caution">
    <text evidence="1">The sequence shown here is derived from an EMBL/GenBank/DDBJ whole genome shotgun (WGS) entry which is preliminary data.</text>
</comment>
<organism evidence="1 2">
    <name type="scientific">Pseudomonas fluorescens</name>
    <dbReference type="NCBI Taxonomy" id="294"/>
    <lineage>
        <taxon>Bacteria</taxon>
        <taxon>Pseudomonadati</taxon>
        <taxon>Pseudomonadota</taxon>
        <taxon>Gammaproteobacteria</taxon>
        <taxon>Pseudomonadales</taxon>
        <taxon>Pseudomonadaceae</taxon>
        <taxon>Pseudomonas</taxon>
    </lineage>
</organism>